<keyword evidence="2" id="KW-1185">Reference proteome</keyword>
<evidence type="ECO:0000313" key="1">
    <source>
        <dbReference type="EMBL" id="THU34262.1"/>
    </source>
</evidence>
<reference evidence="1 2" key="1">
    <citation type="submission" date="2019-04" db="EMBL/GenBank/DDBJ databases">
        <title>Niastella caeni sp. nov., isolated from activated sludge.</title>
        <authorList>
            <person name="Sheng M."/>
        </authorList>
    </citation>
    <scope>NUCLEOTIDE SEQUENCE [LARGE SCALE GENOMIC DNA]</scope>
    <source>
        <strain evidence="1 2">HX-2-15</strain>
    </source>
</reference>
<dbReference type="AlphaFoldDB" id="A0A4S8HMV1"/>
<accession>A0A4S8HMV1</accession>
<name>A0A4S8HMV1_9BACT</name>
<protein>
    <submittedName>
        <fullName evidence="1">Uncharacterized protein</fullName>
    </submittedName>
</protein>
<comment type="caution">
    <text evidence="1">The sequence shown here is derived from an EMBL/GenBank/DDBJ whole genome shotgun (WGS) entry which is preliminary data.</text>
</comment>
<gene>
    <name evidence="1" type="ORF">FAM09_24905</name>
</gene>
<organism evidence="1 2">
    <name type="scientific">Niastella caeni</name>
    <dbReference type="NCBI Taxonomy" id="2569763"/>
    <lineage>
        <taxon>Bacteria</taxon>
        <taxon>Pseudomonadati</taxon>
        <taxon>Bacteroidota</taxon>
        <taxon>Chitinophagia</taxon>
        <taxon>Chitinophagales</taxon>
        <taxon>Chitinophagaceae</taxon>
        <taxon>Niastella</taxon>
    </lineage>
</organism>
<evidence type="ECO:0000313" key="2">
    <source>
        <dbReference type="Proteomes" id="UP000306918"/>
    </source>
</evidence>
<dbReference type="Proteomes" id="UP000306918">
    <property type="component" value="Unassembled WGS sequence"/>
</dbReference>
<sequence>MSQIPALMQVPTTIEQIQETLALFKSELTIEQVNYDLVSIITLIGQKIKCPDCSQEERERYFSYMLLLQKIYRLVNDINDITCT</sequence>
<dbReference type="RefSeq" id="WP_136579878.1">
    <property type="nucleotide sequence ID" value="NZ_STFF01000008.1"/>
</dbReference>
<dbReference type="EMBL" id="STFF01000008">
    <property type="protein sequence ID" value="THU34262.1"/>
    <property type="molecule type" value="Genomic_DNA"/>
</dbReference>
<proteinExistence type="predicted"/>